<dbReference type="GO" id="GO:0005886">
    <property type="term" value="C:plasma membrane"/>
    <property type="evidence" value="ECO:0007669"/>
    <property type="project" value="UniProtKB-SubCell"/>
</dbReference>
<accession>A0A6G6W8T8</accession>
<dbReference type="InterPro" id="IPR019758">
    <property type="entry name" value="Pept_S26A_signal_pept_1_CS"/>
</dbReference>
<dbReference type="PRINTS" id="PR00727">
    <property type="entry name" value="LEADERPTASE"/>
</dbReference>
<dbReference type="NCBIfam" id="TIGR02227">
    <property type="entry name" value="sigpep_I_bact"/>
    <property type="match status" value="1"/>
</dbReference>
<feature type="active site" evidence="6">
    <location>
        <position position="123"/>
    </location>
</feature>
<keyword evidence="7" id="KW-0472">Membrane</keyword>
<evidence type="ECO:0000256" key="8">
    <source>
        <dbReference type="SAM" id="MobiDB-lite"/>
    </source>
</evidence>
<evidence type="ECO:0000256" key="5">
    <source>
        <dbReference type="ARBA" id="ARBA00022801"/>
    </source>
</evidence>
<dbReference type="PANTHER" id="PTHR43390:SF1">
    <property type="entry name" value="CHLOROPLAST PROCESSING PEPTIDASE"/>
    <property type="match status" value="1"/>
</dbReference>
<dbReference type="KEGG" id="nano:G5V58_01550"/>
<dbReference type="EC" id="3.4.21.89" evidence="4 7"/>
<evidence type="ECO:0000259" key="9">
    <source>
        <dbReference type="Pfam" id="PF10502"/>
    </source>
</evidence>
<gene>
    <name evidence="10" type="primary">lepB</name>
    <name evidence="10" type="ORF">G5V58_01550</name>
</gene>
<feature type="active site" evidence="6">
    <location>
        <position position="54"/>
    </location>
</feature>
<dbReference type="SUPFAM" id="SSF51306">
    <property type="entry name" value="LexA/Signal peptidase"/>
    <property type="match status" value="1"/>
</dbReference>
<evidence type="ECO:0000256" key="2">
    <source>
        <dbReference type="ARBA" id="ARBA00004401"/>
    </source>
</evidence>
<dbReference type="PANTHER" id="PTHR43390">
    <property type="entry name" value="SIGNAL PEPTIDASE I"/>
    <property type="match status" value="1"/>
</dbReference>
<proteinExistence type="inferred from homology"/>
<comment type="similarity">
    <text evidence="3 7">Belongs to the peptidase S26 family.</text>
</comment>
<dbReference type="Gene3D" id="2.10.109.10">
    <property type="entry name" value="Umud Fragment, subunit A"/>
    <property type="match status" value="1"/>
</dbReference>
<protein>
    <recommendedName>
        <fullName evidence="4 7">Signal peptidase I</fullName>
        <ecNumber evidence="4 7">3.4.21.89</ecNumber>
    </recommendedName>
</protein>
<keyword evidence="11" id="KW-1185">Reference proteome</keyword>
<dbReference type="PROSITE" id="PS00761">
    <property type="entry name" value="SPASE_I_3"/>
    <property type="match status" value="1"/>
</dbReference>
<evidence type="ECO:0000256" key="1">
    <source>
        <dbReference type="ARBA" id="ARBA00000677"/>
    </source>
</evidence>
<dbReference type="InterPro" id="IPR000223">
    <property type="entry name" value="Pept_S26A_signal_pept_1"/>
</dbReference>
<evidence type="ECO:0000256" key="3">
    <source>
        <dbReference type="ARBA" id="ARBA00009370"/>
    </source>
</evidence>
<organism evidence="10 11">
    <name type="scientific">Nocardioides anomalus</name>
    <dbReference type="NCBI Taxonomy" id="2712223"/>
    <lineage>
        <taxon>Bacteria</taxon>
        <taxon>Bacillati</taxon>
        <taxon>Actinomycetota</taxon>
        <taxon>Actinomycetes</taxon>
        <taxon>Propionibacteriales</taxon>
        <taxon>Nocardioidaceae</taxon>
        <taxon>Nocardioides</taxon>
    </lineage>
</organism>
<feature type="region of interest" description="Disordered" evidence="8">
    <location>
        <begin position="147"/>
        <end position="174"/>
    </location>
</feature>
<evidence type="ECO:0000256" key="4">
    <source>
        <dbReference type="ARBA" id="ARBA00013208"/>
    </source>
</evidence>
<keyword evidence="7" id="KW-0645">Protease</keyword>
<dbReference type="GO" id="GO:0006465">
    <property type="term" value="P:signal peptide processing"/>
    <property type="evidence" value="ECO:0007669"/>
    <property type="project" value="InterPro"/>
</dbReference>
<comment type="subcellular location">
    <subcellularLocation>
        <location evidence="2">Cell membrane</location>
        <topology evidence="2">Single-pass type II membrane protein</topology>
    </subcellularLocation>
    <subcellularLocation>
        <location evidence="7">Membrane</location>
        <topology evidence="7">Single-pass type II membrane protein</topology>
    </subcellularLocation>
</comment>
<dbReference type="GO" id="GO:0004252">
    <property type="term" value="F:serine-type endopeptidase activity"/>
    <property type="evidence" value="ECO:0007669"/>
    <property type="project" value="InterPro"/>
</dbReference>
<dbReference type="GO" id="GO:0009003">
    <property type="term" value="F:signal peptidase activity"/>
    <property type="evidence" value="ECO:0007669"/>
    <property type="project" value="UniProtKB-EC"/>
</dbReference>
<keyword evidence="7" id="KW-1133">Transmembrane helix</keyword>
<dbReference type="CDD" id="cd06530">
    <property type="entry name" value="S26_SPase_I"/>
    <property type="match status" value="1"/>
</dbReference>
<comment type="catalytic activity">
    <reaction evidence="1 7">
        <text>Cleavage of hydrophobic, N-terminal signal or leader sequences from secreted and periplasmic proteins.</text>
        <dbReference type="EC" id="3.4.21.89"/>
    </reaction>
</comment>
<evidence type="ECO:0000313" key="11">
    <source>
        <dbReference type="Proteomes" id="UP000502996"/>
    </source>
</evidence>
<keyword evidence="5 7" id="KW-0378">Hydrolase</keyword>
<evidence type="ECO:0000256" key="6">
    <source>
        <dbReference type="PIRSR" id="PIRSR600223-1"/>
    </source>
</evidence>
<dbReference type="Proteomes" id="UP000502996">
    <property type="component" value="Chromosome"/>
</dbReference>
<name>A0A6G6W8T8_9ACTN</name>
<dbReference type="InterPro" id="IPR036286">
    <property type="entry name" value="LexA/Signal_pep-like_sf"/>
</dbReference>
<feature type="transmembrane region" description="Helical" evidence="7">
    <location>
        <begin position="26"/>
        <end position="49"/>
    </location>
</feature>
<dbReference type="InterPro" id="IPR019533">
    <property type="entry name" value="Peptidase_S26"/>
</dbReference>
<keyword evidence="7" id="KW-0812">Transmembrane</keyword>
<sequence>MTSTDADSDAPPSKQKQSPFKALRETVLLLVFAIALALVVKTFFVQSFYIPSESMEPGLIVNDRILVEKPSYWGSGGPQRGDVIVFDDPGGWLNGLESAQPMSLLARGLAKIGLYPTGGHLVKRVVGVAGDTITCCDDQGRIMVNGQPVDEDGFIRPQKDPPKSCDGPMPSGAMDCDWSAGPVPAGTVFVMGDNRSDSADSSVHLCGPKAQNCDPNDAFVPVDDVVGKVFALAWPLGRAHLVHTPDAFDDVPDPS</sequence>
<dbReference type="AlphaFoldDB" id="A0A6G6W8T8"/>
<dbReference type="EMBL" id="CP049257">
    <property type="protein sequence ID" value="QIG41632.1"/>
    <property type="molecule type" value="Genomic_DNA"/>
</dbReference>
<feature type="compositionally biased region" description="Basic and acidic residues" evidence="8">
    <location>
        <begin position="153"/>
        <end position="163"/>
    </location>
</feature>
<dbReference type="Pfam" id="PF10502">
    <property type="entry name" value="Peptidase_S26"/>
    <property type="match status" value="1"/>
</dbReference>
<reference evidence="10 11" key="1">
    <citation type="submission" date="2020-02" db="EMBL/GenBank/DDBJ databases">
        <title>Full genome sequence of Nocardioides sp. R-3366.</title>
        <authorList>
            <person name="Im W.-T."/>
        </authorList>
    </citation>
    <scope>NUCLEOTIDE SEQUENCE [LARGE SCALE GENOMIC DNA]</scope>
    <source>
        <strain evidence="10 11">R-3366</strain>
    </source>
</reference>
<evidence type="ECO:0000313" key="10">
    <source>
        <dbReference type="EMBL" id="QIG41632.1"/>
    </source>
</evidence>
<dbReference type="RefSeq" id="WP_165228151.1">
    <property type="nucleotide sequence ID" value="NZ_CP049257.1"/>
</dbReference>
<feature type="domain" description="Peptidase S26" evidence="9">
    <location>
        <begin position="24"/>
        <end position="234"/>
    </location>
</feature>
<evidence type="ECO:0000256" key="7">
    <source>
        <dbReference type="RuleBase" id="RU362042"/>
    </source>
</evidence>